<dbReference type="Proteomes" id="UP001159405">
    <property type="component" value="Unassembled WGS sequence"/>
</dbReference>
<evidence type="ECO:0000313" key="2">
    <source>
        <dbReference type="Proteomes" id="UP001159405"/>
    </source>
</evidence>
<reference evidence="1 2" key="1">
    <citation type="submission" date="2022-05" db="EMBL/GenBank/DDBJ databases">
        <authorList>
            <consortium name="Genoscope - CEA"/>
            <person name="William W."/>
        </authorList>
    </citation>
    <scope>NUCLEOTIDE SEQUENCE [LARGE SCALE GENOMIC DNA]</scope>
</reference>
<gene>
    <name evidence="1" type="ORF">PLOB_00016411</name>
</gene>
<comment type="caution">
    <text evidence="1">The sequence shown here is derived from an EMBL/GenBank/DDBJ whole genome shotgun (WGS) entry which is preliminary data.</text>
</comment>
<sequence>MILDGLKLNEEKTELLLLSSRYQPSPSLELFVLGVKLFNSPLLLMVIEDFPLQDLNYGTAYQHL</sequence>
<proteinExistence type="predicted"/>
<protein>
    <submittedName>
        <fullName evidence="1">Uncharacterized protein</fullName>
    </submittedName>
</protein>
<dbReference type="EMBL" id="CALNXK010000002">
    <property type="protein sequence ID" value="CAH3033253.1"/>
    <property type="molecule type" value="Genomic_DNA"/>
</dbReference>
<keyword evidence="2" id="KW-1185">Reference proteome</keyword>
<name>A0ABN8MPX4_9CNID</name>
<organism evidence="1 2">
    <name type="scientific">Porites lobata</name>
    <dbReference type="NCBI Taxonomy" id="104759"/>
    <lineage>
        <taxon>Eukaryota</taxon>
        <taxon>Metazoa</taxon>
        <taxon>Cnidaria</taxon>
        <taxon>Anthozoa</taxon>
        <taxon>Hexacorallia</taxon>
        <taxon>Scleractinia</taxon>
        <taxon>Fungiina</taxon>
        <taxon>Poritidae</taxon>
        <taxon>Porites</taxon>
    </lineage>
</organism>
<accession>A0ABN8MPX4</accession>
<evidence type="ECO:0000313" key="1">
    <source>
        <dbReference type="EMBL" id="CAH3033253.1"/>
    </source>
</evidence>